<evidence type="ECO:0000313" key="1">
    <source>
        <dbReference type="EMBL" id="QQK08354.1"/>
    </source>
</evidence>
<reference evidence="1 2" key="1">
    <citation type="journal article" date="2022" name="Int. J. Syst. Evol. Microbiol.">
        <title>Miniphocaeibacter halophilus sp. nov., an ammonium-tolerant acetate-producing bacterium isolated from a biogas system.</title>
        <authorList>
            <person name="Schnurer A."/>
            <person name="Singh A."/>
            <person name="Bi S."/>
            <person name="Qiao W."/>
            <person name="Westerholm M."/>
        </authorList>
    </citation>
    <scope>NUCLEOTIDE SEQUENCE [LARGE SCALE GENOMIC DNA]</scope>
    <source>
        <strain evidence="1 2">AMB_01</strain>
    </source>
</reference>
<keyword evidence="2" id="KW-1185">Reference proteome</keyword>
<organism evidence="1 2">
    <name type="scientific">Miniphocaeibacter halophilus</name>
    <dbReference type="NCBI Taxonomy" id="2931922"/>
    <lineage>
        <taxon>Bacteria</taxon>
        <taxon>Bacillati</taxon>
        <taxon>Bacillota</taxon>
        <taxon>Tissierellia</taxon>
        <taxon>Tissierellales</taxon>
        <taxon>Peptoniphilaceae</taxon>
        <taxon>Miniphocaeibacter</taxon>
    </lineage>
</organism>
<sequence length="103" mass="11801">MKNIKEQSELKTMKKQSIPPLITNICLLILILSQKIIGTFHIAVNIILLVSIISNSFPIIFFRIRTRKLNGEPININTTILKIVVIIILSVVIILYMPIFFQK</sequence>
<dbReference type="Proteomes" id="UP000595814">
    <property type="component" value="Chromosome"/>
</dbReference>
<gene>
    <name evidence="1" type="ORF">JFY71_02080</name>
</gene>
<proteinExistence type="predicted"/>
<evidence type="ECO:0000313" key="2">
    <source>
        <dbReference type="Proteomes" id="UP000595814"/>
    </source>
</evidence>
<name>A0AC61MU55_9FIRM</name>
<protein>
    <submittedName>
        <fullName evidence="1">Uncharacterized protein</fullName>
    </submittedName>
</protein>
<accession>A0AC61MU55</accession>
<dbReference type="EMBL" id="CP066744">
    <property type="protein sequence ID" value="QQK08354.1"/>
    <property type="molecule type" value="Genomic_DNA"/>
</dbReference>